<organism evidence="1 2">
    <name type="scientific">Candidatus Roizmanbacteria bacterium RIFCSPLOWO2_01_FULL_35_13</name>
    <dbReference type="NCBI Taxonomy" id="1802055"/>
    <lineage>
        <taxon>Bacteria</taxon>
        <taxon>Candidatus Roizmaniibacteriota</taxon>
    </lineage>
</organism>
<dbReference type="STRING" id="1802055.A3A74_00630"/>
<accession>A0A1F7I807</accession>
<dbReference type="Proteomes" id="UP000179270">
    <property type="component" value="Unassembled WGS sequence"/>
</dbReference>
<dbReference type="AlphaFoldDB" id="A0A1F7I807"/>
<evidence type="ECO:0000313" key="2">
    <source>
        <dbReference type="Proteomes" id="UP000179270"/>
    </source>
</evidence>
<reference evidence="1 2" key="1">
    <citation type="journal article" date="2016" name="Nat. Commun.">
        <title>Thousands of microbial genomes shed light on interconnected biogeochemical processes in an aquifer system.</title>
        <authorList>
            <person name="Anantharaman K."/>
            <person name="Brown C.T."/>
            <person name="Hug L.A."/>
            <person name="Sharon I."/>
            <person name="Castelle C.J."/>
            <person name="Probst A.J."/>
            <person name="Thomas B.C."/>
            <person name="Singh A."/>
            <person name="Wilkins M.J."/>
            <person name="Karaoz U."/>
            <person name="Brodie E.L."/>
            <person name="Williams K.H."/>
            <person name="Hubbard S.S."/>
            <person name="Banfield J.F."/>
        </authorList>
    </citation>
    <scope>NUCLEOTIDE SEQUENCE [LARGE SCALE GENOMIC DNA]</scope>
</reference>
<evidence type="ECO:0000313" key="1">
    <source>
        <dbReference type="EMBL" id="OGK39511.1"/>
    </source>
</evidence>
<protein>
    <submittedName>
        <fullName evidence="1">Uncharacterized protein</fullName>
    </submittedName>
</protein>
<comment type="caution">
    <text evidence="1">The sequence shown here is derived from an EMBL/GenBank/DDBJ whole genome shotgun (WGS) entry which is preliminary data.</text>
</comment>
<name>A0A1F7I807_9BACT</name>
<proteinExistence type="predicted"/>
<dbReference type="EMBL" id="MGAF01000048">
    <property type="protein sequence ID" value="OGK39511.1"/>
    <property type="molecule type" value="Genomic_DNA"/>
</dbReference>
<sequence>MQRFLGNVTVINFDAKKGNPLRINLNLSEGSGYFDIAGLPKGCGIEPGDQIKVWEDRHMERNVGQTLNEDAIRIRAIACLGCRFRELLINKEGCPKYFRS</sequence>
<gene>
    <name evidence="1" type="ORF">A3A74_00630</name>
</gene>